<evidence type="ECO:0008006" key="3">
    <source>
        <dbReference type="Google" id="ProtNLM"/>
    </source>
</evidence>
<dbReference type="Proteomes" id="UP001159364">
    <property type="component" value="Unassembled WGS sequence"/>
</dbReference>
<name>A0AAV8S6W5_9ROSI</name>
<gene>
    <name evidence="1" type="ORF">K2173_008217</name>
</gene>
<accession>A0AAV8S6W5</accession>
<organism evidence="1 2">
    <name type="scientific">Erythroxylum novogranatense</name>
    <dbReference type="NCBI Taxonomy" id="1862640"/>
    <lineage>
        <taxon>Eukaryota</taxon>
        <taxon>Viridiplantae</taxon>
        <taxon>Streptophyta</taxon>
        <taxon>Embryophyta</taxon>
        <taxon>Tracheophyta</taxon>
        <taxon>Spermatophyta</taxon>
        <taxon>Magnoliopsida</taxon>
        <taxon>eudicotyledons</taxon>
        <taxon>Gunneridae</taxon>
        <taxon>Pentapetalae</taxon>
        <taxon>rosids</taxon>
        <taxon>fabids</taxon>
        <taxon>Malpighiales</taxon>
        <taxon>Erythroxylaceae</taxon>
        <taxon>Erythroxylum</taxon>
    </lineage>
</organism>
<protein>
    <recommendedName>
        <fullName evidence="3">Reverse transcriptase</fullName>
    </recommendedName>
</protein>
<sequence length="72" mass="8017">MIPWSFKYGFTVSTLYGLIGGQPSCYIPSPSSAHFDDIQIACFPDDMHLIDTTGGHVKIFWLDILVGELKQP</sequence>
<proteinExistence type="predicted"/>
<dbReference type="AlphaFoldDB" id="A0AAV8S6W5"/>
<evidence type="ECO:0000313" key="2">
    <source>
        <dbReference type="Proteomes" id="UP001159364"/>
    </source>
</evidence>
<comment type="caution">
    <text evidence="1">The sequence shown here is derived from an EMBL/GenBank/DDBJ whole genome shotgun (WGS) entry which is preliminary data.</text>
</comment>
<dbReference type="EMBL" id="JAIWQS010000054">
    <property type="protein sequence ID" value="KAJ8747922.1"/>
    <property type="molecule type" value="Genomic_DNA"/>
</dbReference>
<evidence type="ECO:0000313" key="1">
    <source>
        <dbReference type="EMBL" id="KAJ8747922.1"/>
    </source>
</evidence>
<keyword evidence="2" id="KW-1185">Reference proteome</keyword>
<reference evidence="1 2" key="1">
    <citation type="submission" date="2021-09" db="EMBL/GenBank/DDBJ databases">
        <title>Genomic insights and catalytic innovation underlie evolution of tropane alkaloids biosynthesis.</title>
        <authorList>
            <person name="Wang Y.-J."/>
            <person name="Tian T."/>
            <person name="Huang J.-P."/>
            <person name="Huang S.-X."/>
        </authorList>
    </citation>
    <scope>NUCLEOTIDE SEQUENCE [LARGE SCALE GENOMIC DNA]</scope>
    <source>
        <strain evidence="1">KIB-2018</strain>
        <tissue evidence="1">Leaf</tissue>
    </source>
</reference>